<evidence type="ECO:0000313" key="1">
    <source>
        <dbReference type="EMBL" id="KAJ3495735.1"/>
    </source>
</evidence>
<accession>A0ACC1R0J0</accession>
<comment type="caution">
    <text evidence="1">The sequence shown here is derived from an EMBL/GenBank/DDBJ whole genome shotgun (WGS) entry which is preliminary data.</text>
</comment>
<dbReference type="Proteomes" id="UP001148737">
    <property type="component" value="Unassembled WGS sequence"/>
</dbReference>
<organism evidence="1 2">
    <name type="scientific">Lecanicillium saksenae</name>
    <dbReference type="NCBI Taxonomy" id="468837"/>
    <lineage>
        <taxon>Eukaryota</taxon>
        <taxon>Fungi</taxon>
        <taxon>Dikarya</taxon>
        <taxon>Ascomycota</taxon>
        <taxon>Pezizomycotina</taxon>
        <taxon>Sordariomycetes</taxon>
        <taxon>Hypocreomycetidae</taxon>
        <taxon>Hypocreales</taxon>
        <taxon>Cordycipitaceae</taxon>
        <taxon>Lecanicillium</taxon>
    </lineage>
</organism>
<gene>
    <name evidence="1" type="ORF">NLG97_g3182</name>
</gene>
<sequence length="101" mass="10923">MAKHIATHIGDAIEQATAVSSTAVQRDDPVLFQLADRPCDLKILPHEAAAAAAYGHDMTLLQAIRLYPEPVFFSMLLSLSLMMEGPGASLLGNLLVYPDFQ</sequence>
<protein>
    <submittedName>
        <fullName evidence="1">Uncharacterized protein</fullName>
    </submittedName>
</protein>
<reference evidence="1" key="1">
    <citation type="submission" date="2022-07" db="EMBL/GenBank/DDBJ databases">
        <title>Genome Sequence of Lecanicillium saksenae.</title>
        <authorList>
            <person name="Buettner E."/>
        </authorList>
    </citation>
    <scope>NUCLEOTIDE SEQUENCE</scope>
    <source>
        <strain evidence="1">VT-O1</strain>
    </source>
</reference>
<keyword evidence="2" id="KW-1185">Reference proteome</keyword>
<proteinExistence type="predicted"/>
<evidence type="ECO:0000313" key="2">
    <source>
        <dbReference type="Proteomes" id="UP001148737"/>
    </source>
</evidence>
<dbReference type="EMBL" id="JANAKD010000252">
    <property type="protein sequence ID" value="KAJ3495735.1"/>
    <property type="molecule type" value="Genomic_DNA"/>
</dbReference>
<name>A0ACC1R0J0_9HYPO</name>